<sequence length="85" mass="9461">MPFLTEFSIDIVPRQYDVNFYHGNESDKYRGITPEQASPTLDNLDAFLRFCNPDDSLQAQLMIEAGSDGLASLVVDYADGKVASR</sequence>
<dbReference type="WBParaSite" id="SSLN_0001984701-mRNA-1">
    <property type="protein sequence ID" value="SSLN_0001984701-mRNA-1"/>
    <property type="gene ID" value="SSLN_0001984701"/>
</dbReference>
<keyword evidence="2" id="KW-1185">Reference proteome</keyword>
<gene>
    <name evidence="1" type="ORF">SSLN_LOCUS19123</name>
</gene>
<dbReference type="AlphaFoldDB" id="A0A183TRM5"/>
<proteinExistence type="predicted"/>
<dbReference type="EMBL" id="UYSU01046336">
    <property type="protein sequence ID" value="VDM05509.1"/>
    <property type="molecule type" value="Genomic_DNA"/>
</dbReference>
<evidence type="ECO:0000313" key="2">
    <source>
        <dbReference type="Proteomes" id="UP000275846"/>
    </source>
</evidence>
<evidence type="ECO:0000313" key="1">
    <source>
        <dbReference type="EMBL" id="VDM05509.1"/>
    </source>
</evidence>
<protein>
    <submittedName>
        <fullName evidence="3">HipA domain-containing protein</fullName>
    </submittedName>
</protein>
<organism evidence="3">
    <name type="scientific">Schistocephalus solidus</name>
    <name type="common">Tapeworm</name>
    <dbReference type="NCBI Taxonomy" id="70667"/>
    <lineage>
        <taxon>Eukaryota</taxon>
        <taxon>Metazoa</taxon>
        <taxon>Spiralia</taxon>
        <taxon>Lophotrochozoa</taxon>
        <taxon>Platyhelminthes</taxon>
        <taxon>Cestoda</taxon>
        <taxon>Eucestoda</taxon>
        <taxon>Diphyllobothriidea</taxon>
        <taxon>Diphyllobothriidae</taxon>
        <taxon>Schistocephalus</taxon>
    </lineage>
</organism>
<dbReference type="Proteomes" id="UP000275846">
    <property type="component" value="Unassembled WGS sequence"/>
</dbReference>
<reference evidence="1 2" key="2">
    <citation type="submission" date="2018-11" db="EMBL/GenBank/DDBJ databases">
        <authorList>
            <consortium name="Pathogen Informatics"/>
        </authorList>
    </citation>
    <scope>NUCLEOTIDE SEQUENCE [LARGE SCALE GENOMIC DNA]</scope>
    <source>
        <strain evidence="1 2">NST_G2</strain>
    </source>
</reference>
<accession>A0A183TRM5</accession>
<name>A0A183TRM5_SCHSO</name>
<reference evidence="3" key="1">
    <citation type="submission" date="2016-06" db="UniProtKB">
        <authorList>
            <consortium name="WormBaseParasite"/>
        </authorList>
    </citation>
    <scope>IDENTIFICATION</scope>
</reference>
<evidence type="ECO:0000313" key="3">
    <source>
        <dbReference type="WBParaSite" id="SSLN_0001984701-mRNA-1"/>
    </source>
</evidence>